<protein>
    <submittedName>
        <fullName evidence="1">Uncharacterized protein</fullName>
    </submittedName>
</protein>
<dbReference type="RefSeq" id="WP_377371442.1">
    <property type="nucleotide sequence ID" value="NZ_JAOTJD010000048.1"/>
</dbReference>
<gene>
    <name evidence="1" type="ORF">OCL97_19560</name>
</gene>
<evidence type="ECO:0000313" key="1">
    <source>
        <dbReference type="EMBL" id="MFD3266155.1"/>
    </source>
</evidence>
<keyword evidence="2" id="KW-1185">Reference proteome</keyword>
<comment type="caution">
    <text evidence="1">The sequence shown here is derived from an EMBL/GenBank/DDBJ whole genome shotgun (WGS) entry which is preliminary data.</text>
</comment>
<proteinExistence type="predicted"/>
<name>A0ABW6CSZ9_9CAUL</name>
<sequence>MSLLANAVGAIQIAIEDFDSPDDRRVHAAIRNLHAGILLLCKVKLQRMSPPGSDEVLLKQGVEPHQTPNGDIIWHGTGRKEPARVPRAARCFEEVALSDPGRLEIRETLLKASISRRLISMRGFGLCIGVEAGPRQLCA</sequence>
<organism evidence="1 2">
    <name type="scientific">Phenylobacterium ferrooxidans</name>
    <dbReference type="NCBI Taxonomy" id="2982689"/>
    <lineage>
        <taxon>Bacteria</taxon>
        <taxon>Pseudomonadati</taxon>
        <taxon>Pseudomonadota</taxon>
        <taxon>Alphaproteobacteria</taxon>
        <taxon>Caulobacterales</taxon>
        <taxon>Caulobacteraceae</taxon>
        <taxon>Phenylobacterium</taxon>
    </lineage>
</organism>
<dbReference type="EMBL" id="JAOTJD010000048">
    <property type="protein sequence ID" value="MFD3266155.1"/>
    <property type="molecule type" value="Genomic_DNA"/>
</dbReference>
<dbReference type="Proteomes" id="UP001598130">
    <property type="component" value="Unassembled WGS sequence"/>
</dbReference>
<evidence type="ECO:0000313" key="2">
    <source>
        <dbReference type="Proteomes" id="UP001598130"/>
    </source>
</evidence>
<accession>A0ABW6CSZ9</accession>
<reference evidence="1 2" key="1">
    <citation type="submission" date="2022-09" db="EMBL/GenBank/DDBJ databases">
        <title>New species of Phenylobacterium.</title>
        <authorList>
            <person name="Mieszkin S."/>
        </authorList>
    </citation>
    <scope>NUCLEOTIDE SEQUENCE [LARGE SCALE GENOMIC DNA]</scope>
    <source>
        <strain evidence="1 2">HK31-G</strain>
    </source>
</reference>